<evidence type="ECO:0000313" key="2">
    <source>
        <dbReference type="EMBL" id="MCI68244.1"/>
    </source>
</evidence>
<evidence type="ECO:0000313" key="3">
    <source>
        <dbReference type="Proteomes" id="UP000265520"/>
    </source>
</evidence>
<reference evidence="2 3" key="1">
    <citation type="journal article" date="2018" name="Front. Plant Sci.">
        <title>Red Clover (Trifolium pratense) and Zigzag Clover (T. medium) - A Picture of Genomic Similarities and Differences.</title>
        <authorList>
            <person name="Dluhosova J."/>
            <person name="Istvanek J."/>
            <person name="Nedelnik J."/>
            <person name="Repkova J."/>
        </authorList>
    </citation>
    <scope>NUCLEOTIDE SEQUENCE [LARGE SCALE GENOMIC DNA]</scope>
    <source>
        <strain evidence="3">cv. 10/8</strain>
        <tissue evidence="2">Leaf</tissue>
    </source>
</reference>
<dbReference type="Proteomes" id="UP000265520">
    <property type="component" value="Unassembled WGS sequence"/>
</dbReference>
<organism evidence="2 3">
    <name type="scientific">Trifolium medium</name>
    <dbReference type="NCBI Taxonomy" id="97028"/>
    <lineage>
        <taxon>Eukaryota</taxon>
        <taxon>Viridiplantae</taxon>
        <taxon>Streptophyta</taxon>
        <taxon>Embryophyta</taxon>
        <taxon>Tracheophyta</taxon>
        <taxon>Spermatophyta</taxon>
        <taxon>Magnoliopsida</taxon>
        <taxon>eudicotyledons</taxon>
        <taxon>Gunneridae</taxon>
        <taxon>Pentapetalae</taxon>
        <taxon>rosids</taxon>
        <taxon>fabids</taxon>
        <taxon>Fabales</taxon>
        <taxon>Fabaceae</taxon>
        <taxon>Papilionoideae</taxon>
        <taxon>50 kb inversion clade</taxon>
        <taxon>NPAAA clade</taxon>
        <taxon>Hologalegina</taxon>
        <taxon>IRL clade</taxon>
        <taxon>Trifolieae</taxon>
        <taxon>Trifolium</taxon>
    </lineage>
</organism>
<dbReference type="EMBL" id="LXQA010733142">
    <property type="protein sequence ID" value="MCI68244.1"/>
    <property type="molecule type" value="Genomic_DNA"/>
</dbReference>
<feature type="region of interest" description="Disordered" evidence="1">
    <location>
        <begin position="1"/>
        <end position="32"/>
    </location>
</feature>
<dbReference type="AlphaFoldDB" id="A0A392U640"/>
<keyword evidence="3" id="KW-1185">Reference proteome</keyword>
<sequence>ISRRNRILRYPSQRRSGGGGRKHAGNKDGCRMERVLNNPKGVRRWCGREGLSTTVAGATS</sequence>
<evidence type="ECO:0000256" key="1">
    <source>
        <dbReference type="SAM" id="MobiDB-lite"/>
    </source>
</evidence>
<protein>
    <submittedName>
        <fullName evidence="2">Uncharacterized protein</fullName>
    </submittedName>
</protein>
<name>A0A392U640_9FABA</name>
<comment type="caution">
    <text evidence="2">The sequence shown here is derived from an EMBL/GenBank/DDBJ whole genome shotgun (WGS) entry which is preliminary data.</text>
</comment>
<proteinExistence type="predicted"/>
<feature type="non-terminal residue" evidence="2">
    <location>
        <position position="1"/>
    </location>
</feature>
<accession>A0A392U640</accession>